<evidence type="ECO:0000313" key="2">
    <source>
        <dbReference type="Proteomes" id="UP000231154"/>
    </source>
</evidence>
<gene>
    <name evidence="1" type="ORF">COV40_01575</name>
</gene>
<dbReference type="SUPFAM" id="SSF55729">
    <property type="entry name" value="Acyl-CoA N-acyltransferases (Nat)"/>
    <property type="match status" value="1"/>
</dbReference>
<sequence length="92" mass="10785">MLTNGSEVTLQGKRVRLRPCEETDMDTMYKWRNDMSTLHLWSIRRHTVNFDEFAAELKADFAIDRHIQLMIEKVADNSVVGTIYSYNAQFVD</sequence>
<dbReference type="Proteomes" id="UP000231154">
    <property type="component" value="Unassembled WGS sequence"/>
</dbReference>
<evidence type="ECO:0000313" key="1">
    <source>
        <dbReference type="EMBL" id="PIR27320.1"/>
    </source>
</evidence>
<protein>
    <recommendedName>
        <fullName evidence="3">N-acetyltransferase domain-containing protein</fullName>
    </recommendedName>
</protein>
<dbReference type="Gene3D" id="3.40.630.30">
    <property type="match status" value="1"/>
</dbReference>
<comment type="caution">
    <text evidence="1">The sequence shown here is derived from an EMBL/GenBank/DDBJ whole genome shotgun (WGS) entry which is preliminary data.</text>
</comment>
<dbReference type="EMBL" id="PCXF01000046">
    <property type="protein sequence ID" value="PIR27320.1"/>
    <property type="molecule type" value="Genomic_DNA"/>
</dbReference>
<dbReference type="InterPro" id="IPR016181">
    <property type="entry name" value="Acyl_CoA_acyltransferase"/>
</dbReference>
<name>A0A2H0PZ63_9BACT</name>
<organism evidence="1 2">
    <name type="scientific">Candidatus Berkelbacteria bacterium CG11_big_fil_rev_8_21_14_0_20_42_15</name>
    <dbReference type="NCBI Taxonomy" id="1974517"/>
    <lineage>
        <taxon>Bacteria</taxon>
        <taxon>Candidatus Berkelbacteria</taxon>
    </lineage>
</organism>
<proteinExistence type="predicted"/>
<accession>A0A2H0PZ63</accession>
<dbReference type="AlphaFoldDB" id="A0A2H0PZ63"/>
<feature type="non-terminal residue" evidence="1">
    <location>
        <position position="92"/>
    </location>
</feature>
<evidence type="ECO:0008006" key="3">
    <source>
        <dbReference type="Google" id="ProtNLM"/>
    </source>
</evidence>
<reference evidence="1 2" key="1">
    <citation type="submission" date="2017-09" db="EMBL/GenBank/DDBJ databases">
        <title>Depth-based differentiation of microbial function through sediment-hosted aquifers and enrichment of novel symbionts in the deep terrestrial subsurface.</title>
        <authorList>
            <person name="Probst A.J."/>
            <person name="Ladd B."/>
            <person name="Jarett J.K."/>
            <person name="Geller-Mcgrath D.E."/>
            <person name="Sieber C.M."/>
            <person name="Emerson J.B."/>
            <person name="Anantharaman K."/>
            <person name="Thomas B.C."/>
            <person name="Malmstrom R."/>
            <person name="Stieglmeier M."/>
            <person name="Klingl A."/>
            <person name="Woyke T."/>
            <person name="Ryan C.M."/>
            <person name="Banfield J.F."/>
        </authorList>
    </citation>
    <scope>NUCLEOTIDE SEQUENCE [LARGE SCALE GENOMIC DNA]</scope>
    <source>
        <strain evidence="1">CG11_big_fil_rev_8_21_14_0_20_42_15</strain>
    </source>
</reference>